<gene>
    <name evidence="2" type="ORF">E3P90_03369</name>
</gene>
<sequence>MDLYSVDADIAEIKRLDNSINHLIRSNSELLTYLPKTTNLQSQFDGGFDSQSIGTRDAEIAASEDTQQLRVVDDDSDDDYSLITNTIKENEYTISSQRERVALLKFKLNGGENEQNKHDEHEKHEKHEKHTKNAGVSL</sequence>
<feature type="compositionally biased region" description="Basic and acidic residues" evidence="1">
    <location>
        <begin position="114"/>
        <end position="125"/>
    </location>
</feature>
<reference evidence="2 3" key="1">
    <citation type="submission" date="2019-03" db="EMBL/GenBank/DDBJ databases">
        <title>Sequencing 23 genomes of Wallemia ichthyophaga.</title>
        <authorList>
            <person name="Gostincar C."/>
        </authorList>
    </citation>
    <scope>NUCLEOTIDE SEQUENCE [LARGE SCALE GENOMIC DNA]</scope>
    <source>
        <strain evidence="2 3">EXF-8621</strain>
    </source>
</reference>
<organism evidence="2 3">
    <name type="scientific">Wallemia ichthyophaga</name>
    <dbReference type="NCBI Taxonomy" id="245174"/>
    <lineage>
        <taxon>Eukaryota</taxon>
        <taxon>Fungi</taxon>
        <taxon>Dikarya</taxon>
        <taxon>Basidiomycota</taxon>
        <taxon>Wallemiomycotina</taxon>
        <taxon>Wallemiomycetes</taxon>
        <taxon>Wallemiales</taxon>
        <taxon>Wallemiaceae</taxon>
        <taxon>Wallemia</taxon>
    </lineage>
</organism>
<name>A0A4T0HYG5_WALIC</name>
<proteinExistence type="predicted"/>
<dbReference type="EMBL" id="SPOF01000045">
    <property type="protein sequence ID" value="TIB09193.1"/>
    <property type="molecule type" value="Genomic_DNA"/>
</dbReference>
<dbReference type="AlphaFoldDB" id="A0A4T0HYG5"/>
<accession>A0A4T0HYG5</accession>
<protein>
    <submittedName>
        <fullName evidence="2">Uncharacterized protein</fullName>
    </submittedName>
</protein>
<feature type="region of interest" description="Disordered" evidence="1">
    <location>
        <begin position="108"/>
        <end position="138"/>
    </location>
</feature>
<evidence type="ECO:0000313" key="3">
    <source>
        <dbReference type="Proteomes" id="UP000306954"/>
    </source>
</evidence>
<dbReference type="Proteomes" id="UP000306954">
    <property type="component" value="Unassembled WGS sequence"/>
</dbReference>
<evidence type="ECO:0000256" key="1">
    <source>
        <dbReference type="SAM" id="MobiDB-lite"/>
    </source>
</evidence>
<evidence type="ECO:0000313" key="2">
    <source>
        <dbReference type="EMBL" id="TIB09193.1"/>
    </source>
</evidence>
<comment type="caution">
    <text evidence="2">The sequence shown here is derived from an EMBL/GenBank/DDBJ whole genome shotgun (WGS) entry which is preliminary data.</text>
</comment>